<accession>A5AVY7</accession>
<evidence type="ECO:0000313" key="2">
    <source>
        <dbReference type="EMBL" id="CAN78384.1"/>
    </source>
</evidence>
<reference evidence="2" key="1">
    <citation type="journal article" date="2007" name="PLoS ONE">
        <title>The first genome sequence of an elite grapevine cultivar (Pinot noir Vitis vinifera L.): coping with a highly heterozygous genome.</title>
        <authorList>
            <person name="Velasco R."/>
            <person name="Zharkikh A."/>
            <person name="Troggio M."/>
            <person name="Cartwright D.A."/>
            <person name="Cestaro A."/>
            <person name="Pruss D."/>
            <person name="Pindo M."/>
            <person name="FitzGerald L.M."/>
            <person name="Vezzulli S."/>
            <person name="Reid J."/>
            <person name="Malacarne G."/>
            <person name="Iliev D."/>
            <person name="Coppola G."/>
            <person name="Wardell B."/>
            <person name="Micheletti D."/>
            <person name="Macalma T."/>
            <person name="Facci M."/>
            <person name="Mitchell J.T."/>
            <person name="Perazzolli M."/>
            <person name="Eldredge G."/>
            <person name="Gatto P."/>
            <person name="Oyzerski R."/>
            <person name="Moretto M."/>
            <person name="Gutin N."/>
            <person name="Stefanini M."/>
            <person name="Chen Y."/>
            <person name="Segala C."/>
            <person name="Davenport C."/>
            <person name="Dematte L."/>
            <person name="Mraz A."/>
            <person name="Battilana J."/>
            <person name="Stormo K."/>
            <person name="Costa F."/>
            <person name="Tao Q."/>
            <person name="Si-Ammour A."/>
            <person name="Harkins T."/>
            <person name="Lackey A."/>
            <person name="Perbost C."/>
            <person name="Taillon B."/>
            <person name="Stella A."/>
            <person name="Solovyev V."/>
            <person name="Fawcett J.A."/>
            <person name="Sterck L."/>
            <person name="Vandepoele K."/>
            <person name="Grando S.M."/>
            <person name="Toppo S."/>
            <person name="Moser C."/>
            <person name="Lanchbury J."/>
            <person name="Bogden R."/>
            <person name="Skolnick M."/>
            <person name="Sgaramella V."/>
            <person name="Bhatnagar S.K."/>
            <person name="Fontana P."/>
            <person name="Gutin A."/>
            <person name="Van de Peer Y."/>
            <person name="Salamini F."/>
            <person name="Viola R."/>
        </authorList>
    </citation>
    <scope>NUCLEOTIDE SEQUENCE</scope>
</reference>
<dbReference type="AlphaFoldDB" id="A5AVY7"/>
<dbReference type="SUPFAM" id="SSF56672">
    <property type="entry name" value="DNA/RNA polymerases"/>
    <property type="match status" value="1"/>
</dbReference>
<dbReference type="Gene3D" id="3.10.10.10">
    <property type="entry name" value="HIV Type 1 Reverse Transcriptase, subunit A, domain 1"/>
    <property type="match status" value="1"/>
</dbReference>
<name>A5AVY7_VITVI</name>
<gene>
    <name evidence="2" type="ORF">VITISV_022280</name>
</gene>
<evidence type="ECO:0000259" key="1">
    <source>
        <dbReference type="PROSITE" id="PS50994"/>
    </source>
</evidence>
<dbReference type="GO" id="GO:0004523">
    <property type="term" value="F:RNA-DNA hybrid ribonuclease activity"/>
    <property type="evidence" value="ECO:0007669"/>
    <property type="project" value="InterPro"/>
</dbReference>
<dbReference type="InterPro" id="IPR043128">
    <property type="entry name" value="Rev_trsase/Diguanyl_cyclase"/>
</dbReference>
<dbReference type="Gene3D" id="3.30.420.10">
    <property type="entry name" value="Ribonuclease H-like superfamily/Ribonuclease H"/>
    <property type="match status" value="2"/>
</dbReference>
<dbReference type="InterPro" id="IPR041577">
    <property type="entry name" value="RT_RNaseH_2"/>
</dbReference>
<dbReference type="InterPro" id="IPR001584">
    <property type="entry name" value="Integrase_cat-core"/>
</dbReference>
<dbReference type="SUPFAM" id="SSF53098">
    <property type="entry name" value="Ribonuclease H-like"/>
    <property type="match status" value="2"/>
</dbReference>
<dbReference type="PANTHER" id="PTHR48475:SF1">
    <property type="entry name" value="RNASE H TYPE-1 DOMAIN-CONTAINING PROTEIN"/>
    <property type="match status" value="1"/>
</dbReference>
<organism evidence="2">
    <name type="scientific">Vitis vinifera</name>
    <name type="common">Grape</name>
    <dbReference type="NCBI Taxonomy" id="29760"/>
    <lineage>
        <taxon>Eukaryota</taxon>
        <taxon>Viridiplantae</taxon>
        <taxon>Streptophyta</taxon>
        <taxon>Embryophyta</taxon>
        <taxon>Tracheophyta</taxon>
        <taxon>Spermatophyta</taxon>
        <taxon>Magnoliopsida</taxon>
        <taxon>eudicotyledons</taxon>
        <taxon>Gunneridae</taxon>
        <taxon>Pentapetalae</taxon>
        <taxon>rosids</taxon>
        <taxon>Vitales</taxon>
        <taxon>Vitaceae</taxon>
        <taxon>Viteae</taxon>
        <taxon>Vitis</taxon>
    </lineage>
</organism>
<dbReference type="CDD" id="cd01647">
    <property type="entry name" value="RT_LTR"/>
    <property type="match status" value="1"/>
</dbReference>
<feature type="domain" description="Integrase catalytic" evidence="1">
    <location>
        <begin position="531"/>
        <end position="626"/>
    </location>
</feature>
<dbReference type="InterPro" id="IPR036397">
    <property type="entry name" value="RNaseH_sf"/>
</dbReference>
<sequence length="713" mass="82325">MESRRFHLDRQKIIQAEVDKLLAARFIKEMFFYGYHQIPMHQPDEEKTIFVKPHGLYCYRVMPFGFKNVGATYQRLMTKIFKPLIGRTVEVCIDDIIVKSRTGSEHAQYLEEIFHLMRGYNMKLNPAKCAFGVSVGKFLGFMVIQRGIEVNTNHIKADITTRWMSDCELAFEEIKCYLTQPPILSSLQLGEQLYIYLAISDCAVSAVLFRYVKDKEQRLVYYVSKTMVDVETQYSKIEQITLALISAHQVTILTNQPLKSILHKPDLLGRMMRWAIELSDSLKKECGYCNSMRPPRFLDSEWVYFYNHQLESNWNRLSDLAGLNLFLTLSTSKIEICSDSQLVVGQIQREYEAKDERMARYLSKVQVTLDRLSKSAIKRIPRTKNVQANALARIVATLPIKEAILMSMYLRIGDLPEESKQAHKMRIQVTRFTLIRDSLYRCSFKGPYIRDIIGLPCDKTPRIMPKDVIGAKGMLPYLTCPMRPSIRSQALGYSGNEKWTYKWIEVEAYTNIKDKDVSKFVWKNIICRFRIPQVIIANNEPQFDNIAFRTFGLELNIKNLYSTSRYPQSNGQAEATNKTLFSVLKKRLEKAKGKWVDELPGVLWVYRVTPGQPTGTTHFALANGMDAVIPTKIGITTVRTAEMRPSGWHPTNREPLPITTKRLDCACSGLRPWSSKGSLKTRRKKELENSKQTGKSPMLYLRLEIQRLTTYKH</sequence>
<dbReference type="InterPro" id="IPR012337">
    <property type="entry name" value="RNaseH-like_sf"/>
</dbReference>
<dbReference type="Pfam" id="PF17919">
    <property type="entry name" value="RT_RNaseH_2"/>
    <property type="match status" value="1"/>
</dbReference>
<dbReference type="EMBL" id="AM437578">
    <property type="protein sequence ID" value="CAN78384.1"/>
    <property type="molecule type" value="Genomic_DNA"/>
</dbReference>
<protein>
    <recommendedName>
        <fullName evidence="1">Integrase catalytic domain-containing protein</fullName>
    </recommendedName>
</protein>
<dbReference type="Gene3D" id="3.30.70.270">
    <property type="match status" value="1"/>
</dbReference>
<dbReference type="Pfam" id="PF00078">
    <property type="entry name" value="RVT_1"/>
    <property type="match status" value="1"/>
</dbReference>
<dbReference type="GO" id="GO:0003676">
    <property type="term" value="F:nucleic acid binding"/>
    <property type="evidence" value="ECO:0007669"/>
    <property type="project" value="InterPro"/>
</dbReference>
<proteinExistence type="predicted"/>
<dbReference type="InterPro" id="IPR002156">
    <property type="entry name" value="RNaseH_domain"/>
</dbReference>
<dbReference type="InterPro" id="IPR043502">
    <property type="entry name" value="DNA/RNA_pol_sf"/>
</dbReference>
<dbReference type="GO" id="GO:0015074">
    <property type="term" value="P:DNA integration"/>
    <property type="evidence" value="ECO:0007669"/>
    <property type="project" value="InterPro"/>
</dbReference>
<dbReference type="Pfam" id="PF13456">
    <property type="entry name" value="RVT_3"/>
    <property type="match status" value="1"/>
</dbReference>
<dbReference type="PANTHER" id="PTHR48475">
    <property type="entry name" value="RIBONUCLEASE H"/>
    <property type="match status" value="1"/>
</dbReference>
<dbReference type="InterPro" id="IPR000477">
    <property type="entry name" value="RT_dom"/>
</dbReference>
<dbReference type="PROSITE" id="PS50994">
    <property type="entry name" value="INTEGRASE"/>
    <property type="match status" value="1"/>
</dbReference>